<dbReference type="EMBL" id="CP018095">
    <property type="protein sequence ID" value="APF36762.1"/>
    <property type="molecule type" value="Genomic_DNA"/>
</dbReference>
<gene>
    <name evidence="3" type="ORF">BOQ54_05025</name>
</gene>
<dbReference type="PANTHER" id="PTHR46268">
    <property type="entry name" value="STRESS RESPONSE PROTEIN NHAX"/>
    <property type="match status" value="1"/>
</dbReference>
<organism evidence="3 4">
    <name type="scientific">Chelatococcus daeguensis</name>
    <dbReference type="NCBI Taxonomy" id="444444"/>
    <lineage>
        <taxon>Bacteria</taxon>
        <taxon>Pseudomonadati</taxon>
        <taxon>Pseudomonadota</taxon>
        <taxon>Alphaproteobacteria</taxon>
        <taxon>Hyphomicrobiales</taxon>
        <taxon>Chelatococcaceae</taxon>
        <taxon>Chelatococcus</taxon>
    </lineage>
</organism>
<proteinExistence type="inferred from homology"/>
<dbReference type="PRINTS" id="PR01438">
    <property type="entry name" value="UNVRSLSTRESS"/>
</dbReference>
<dbReference type="InterPro" id="IPR014729">
    <property type="entry name" value="Rossmann-like_a/b/a_fold"/>
</dbReference>
<dbReference type="SUPFAM" id="SSF52402">
    <property type="entry name" value="Adenine nucleotide alpha hydrolases-like"/>
    <property type="match status" value="1"/>
</dbReference>
<dbReference type="Pfam" id="PF00582">
    <property type="entry name" value="Usp"/>
    <property type="match status" value="1"/>
</dbReference>
<feature type="domain" description="UspA" evidence="2">
    <location>
        <begin position="1"/>
        <end position="145"/>
    </location>
</feature>
<dbReference type="RefSeq" id="WP_055461038.1">
    <property type="nucleotide sequence ID" value="NZ_CP018095.1"/>
</dbReference>
<dbReference type="CDD" id="cd00293">
    <property type="entry name" value="USP-like"/>
    <property type="match status" value="1"/>
</dbReference>
<dbReference type="KEGG" id="cdq:BOQ54_05025"/>
<reference evidence="3 4" key="1">
    <citation type="submission" date="2016-11" db="EMBL/GenBank/DDBJ databases">
        <title>Complete genome sequence of the aerobically denitrifying bacterium Chelatococcus daeguensis TAD1.</title>
        <authorList>
            <person name="Yang Y."/>
            <person name="Huang S."/>
            <person name="Lin E."/>
        </authorList>
    </citation>
    <scope>NUCLEOTIDE SEQUENCE [LARGE SCALE GENOMIC DNA]</scope>
    <source>
        <strain evidence="3 4">TAD1</strain>
    </source>
</reference>
<sequence length="145" mass="15549">MYKNILIPTDGSLLSAAAVEQAMAFARDAGAKVTLLTVVEPFHLLSTDAEQLTDTRAEYEDHARRRAAGFLSSASNVARVNGVPYETVQVVHDEPYRAIIDTAKERGCDLIAMGSHGRGGVAAIVLGSVTLKVLTHSTIPVLVYR</sequence>
<evidence type="ECO:0000313" key="4">
    <source>
        <dbReference type="Proteomes" id="UP000182703"/>
    </source>
</evidence>
<evidence type="ECO:0000256" key="1">
    <source>
        <dbReference type="ARBA" id="ARBA00008791"/>
    </source>
</evidence>
<accession>A0AAC9JN03</accession>
<keyword evidence="4" id="KW-1185">Reference proteome</keyword>
<dbReference type="Gene3D" id="3.40.50.620">
    <property type="entry name" value="HUPs"/>
    <property type="match status" value="1"/>
</dbReference>
<dbReference type="AlphaFoldDB" id="A0AAC9JN03"/>
<comment type="similarity">
    <text evidence="1">Belongs to the universal stress protein A family.</text>
</comment>
<dbReference type="InterPro" id="IPR006016">
    <property type="entry name" value="UspA"/>
</dbReference>
<protein>
    <submittedName>
        <fullName evidence="3">Universal stress protein</fullName>
    </submittedName>
</protein>
<dbReference type="InterPro" id="IPR006015">
    <property type="entry name" value="Universal_stress_UspA"/>
</dbReference>
<dbReference type="PANTHER" id="PTHR46268:SF15">
    <property type="entry name" value="UNIVERSAL STRESS PROTEIN HP_0031"/>
    <property type="match status" value="1"/>
</dbReference>
<evidence type="ECO:0000313" key="3">
    <source>
        <dbReference type="EMBL" id="APF36762.1"/>
    </source>
</evidence>
<evidence type="ECO:0000259" key="2">
    <source>
        <dbReference type="Pfam" id="PF00582"/>
    </source>
</evidence>
<dbReference type="Proteomes" id="UP000182703">
    <property type="component" value="Chromosome"/>
</dbReference>
<name>A0AAC9JN03_9HYPH</name>